<dbReference type="EMBL" id="JARBJD010000001">
    <property type="protein sequence ID" value="KAK2964933.1"/>
    <property type="molecule type" value="Genomic_DNA"/>
</dbReference>
<comment type="caution">
    <text evidence="11">The sequence shown here is derived from an EMBL/GenBank/DDBJ whole genome shotgun (WGS) entry which is preliminary data.</text>
</comment>
<evidence type="ECO:0000256" key="7">
    <source>
        <dbReference type="ARBA" id="ARBA00034142"/>
    </source>
</evidence>
<protein>
    <recommendedName>
        <fullName evidence="7">Cilia- and flagella-associated protein 45</fullName>
    </recommendedName>
</protein>
<evidence type="ECO:0000256" key="6">
    <source>
        <dbReference type="ARBA" id="ARBA00034116"/>
    </source>
</evidence>
<dbReference type="Pfam" id="PF13868">
    <property type="entry name" value="TPH"/>
    <property type="match status" value="1"/>
</dbReference>
<evidence type="ECO:0000259" key="10">
    <source>
        <dbReference type="Pfam" id="PF13868"/>
    </source>
</evidence>
<dbReference type="Proteomes" id="UP001281761">
    <property type="component" value="Unassembled WGS sequence"/>
</dbReference>
<feature type="compositionally biased region" description="Basic and acidic residues" evidence="9">
    <location>
        <begin position="369"/>
        <end position="379"/>
    </location>
</feature>
<keyword evidence="2 11" id="KW-0282">Flagellum</keyword>
<keyword evidence="5" id="KW-0966">Cell projection</keyword>
<evidence type="ECO:0000256" key="1">
    <source>
        <dbReference type="ARBA" id="ARBA00004230"/>
    </source>
</evidence>
<comment type="subcellular location">
    <subcellularLocation>
        <location evidence="1">Cell projection</location>
        <location evidence="1">Cilium</location>
        <location evidence="1">Flagellum</location>
    </subcellularLocation>
</comment>
<evidence type="ECO:0000256" key="8">
    <source>
        <dbReference type="SAM" id="Coils"/>
    </source>
</evidence>
<evidence type="ECO:0000256" key="2">
    <source>
        <dbReference type="ARBA" id="ARBA00022846"/>
    </source>
</evidence>
<reference evidence="11 12" key="1">
    <citation type="journal article" date="2022" name="bioRxiv">
        <title>Genomics of Preaxostyla Flagellates Illuminates Evolutionary Transitions and the Path Towards Mitochondrial Loss.</title>
        <authorList>
            <person name="Novak L.V.F."/>
            <person name="Treitli S.C."/>
            <person name="Pyrih J."/>
            <person name="Halakuc P."/>
            <person name="Pipaliya S.V."/>
            <person name="Vacek V."/>
            <person name="Brzon O."/>
            <person name="Soukal P."/>
            <person name="Eme L."/>
            <person name="Dacks J.B."/>
            <person name="Karnkowska A."/>
            <person name="Elias M."/>
            <person name="Hampl V."/>
        </authorList>
    </citation>
    <scope>NUCLEOTIDE SEQUENCE [LARGE SCALE GENOMIC DNA]</scope>
    <source>
        <strain evidence="11">NAU3</strain>
        <tissue evidence="11">Gut</tissue>
    </source>
</reference>
<feature type="domain" description="Trichohyalin-plectin-homology" evidence="10">
    <location>
        <begin position="101"/>
        <end position="449"/>
    </location>
</feature>
<dbReference type="PANTHER" id="PTHR15504:SF0">
    <property type="entry name" value="CILIA- AND FLAGELLA-ASSOCIATED PROTEIN 45"/>
    <property type="match status" value="1"/>
</dbReference>
<dbReference type="InterPro" id="IPR043597">
    <property type="entry name" value="TPH_dom"/>
</dbReference>
<organism evidence="11 12">
    <name type="scientific">Blattamonas nauphoetae</name>
    <dbReference type="NCBI Taxonomy" id="2049346"/>
    <lineage>
        <taxon>Eukaryota</taxon>
        <taxon>Metamonada</taxon>
        <taxon>Preaxostyla</taxon>
        <taxon>Oxymonadida</taxon>
        <taxon>Blattamonas</taxon>
    </lineage>
</organism>
<feature type="region of interest" description="Disordered" evidence="9">
    <location>
        <begin position="38"/>
        <end position="62"/>
    </location>
</feature>
<evidence type="ECO:0000313" key="12">
    <source>
        <dbReference type="Proteomes" id="UP001281761"/>
    </source>
</evidence>
<dbReference type="InterPro" id="IPR033253">
    <property type="entry name" value="CFAP45"/>
</dbReference>
<evidence type="ECO:0000256" key="4">
    <source>
        <dbReference type="ARBA" id="ARBA00023069"/>
    </source>
</evidence>
<feature type="region of interest" description="Disordered" evidence="9">
    <location>
        <begin position="369"/>
        <end position="393"/>
    </location>
</feature>
<proteinExistence type="inferred from homology"/>
<evidence type="ECO:0000256" key="9">
    <source>
        <dbReference type="SAM" id="MobiDB-lite"/>
    </source>
</evidence>
<feature type="region of interest" description="Disordered" evidence="9">
    <location>
        <begin position="1"/>
        <end position="26"/>
    </location>
</feature>
<gene>
    <name evidence="11" type="ORF">BLNAU_234</name>
</gene>
<accession>A0ABQ9YME8</accession>
<evidence type="ECO:0000313" key="11">
    <source>
        <dbReference type="EMBL" id="KAK2964933.1"/>
    </source>
</evidence>
<evidence type="ECO:0000256" key="3">
    <source>
        <dbReference type="ARBA" id="ARBA00023054"/>
    </source>
</evidence>
<evidence type="ECO:0000256" key="5">
    <source>
        <dbReference type="ARBA" id="ARBA00023273"/>
    </source>
</evidence>
<keyword evidence="12" id="KW-1185">Reference proteome</keyword>
<feature type="region of interest" description="Disordered" evidence="9">
    <location>
        <begin position="314"/>
        <end position="336"/>
    </location>
</feature>
<name>A0ABQ9YME8_9EUKA</name>
<keyword evidence="4" id="KW-0969">Cilium</keyword>
<feature type="compositionally biased region" description="Polar residues" evidence="9">
    <location>
        <begin position="1"/>
        <end position="10"/>
    </location>
</feature>
<sequence>MATKTMTQKGGPNPKDPNVTILTRPELDRMRLLAKLREDPMVAERDMKNAANQRQREQAQMRKTRLLEKERERQMNPQLSDMDVLHSREHDIIVAAAKEQIDENTDEAKYMDSLMQHARAAAVRDKQRNERKTIKQRERDEEMAWGRLMEENRLNEIEKQEAKDRELAIQRREGAKVVVGQIQERRLEKQRERQEQEREAELRVQEMERQRLEEIEKQKEKAIRARKAQEEMAVENSRFKERKMMQRQQEIEEDLQVAKYLKEKAEREKAHEDEQARIKKEKELETARLRAMQEKIYDDRSKRDELAAKRAFDQKERQWRAQQKADAEKRAKNARELKEARDLQIASKRIMLEDAERKEREEFERIVETQKMEEMKERSFTQTRTMKGHSLGDDLAQQIEERRKQRIMAREKELNDGEDFTANERTRSERLERLKQKKIAQLRAEGVPDQYLVDLQKLKV</sequence>
<keyword evidence="3 8" id="KW-0175">Coiled coil</keyword>
<feature type="coiled-coil region" evidence="8">
    <location>
        <begin position="179"/>
        <end position="282"/>
    </location>
</feature>
<dbReference type="PANTHER" id="PTHR15504">
    <property type="entry name" value="NASOPHARYNGEAL EPITHELIUM SPECIFIC PROTEIN 1"/>
    <property type="match status" value="1"/>
</dbReference>
<comment type="similarity">
    <text evidence="6">Belongs to the CFAP45 family.</text>
</comment>